<protein>
    <recommendedName>
        <fullName evidence="4">DUF2214 domain-containing protein</fullName>
    </recommendedName>
</protein>
<reference evidence="2 3" key="1">
    <citation type="submission" date="2019-06" db="EMBL/GenBank/DDBJ databases">
        <title>Whole genome shotgun sequence of Streptomyces gardneri NBRC 12865.</title>
        <authorList>
            <person name="Hosoyama A."/>
            <person name="Uohara A."/>
            <person name="Ohji S."/>
            <person name="Ichikawa N."/>
        </authorList>
    </citation>
    <scope>NUCLEOTIDE SEQUENCE [LARGE SCALE GENOMIC DNA]</scope>
    <source>
        <strain evidence="2 3">NBRC 12865</strain>
    </source>
</reference>
<dbReference type="AlphaFoldDB" id="A0A4Y3RAQ6"/>
<dbReference type="Proteomes" id="UP000315226">
    <property type="component" value="Unassembled WGS sequence"/>
</dbReference>
<proteinExistence type="predicted"/>
<comment type="caution">
    <text evidence="2">The sequence shown here is derived from an EMBL/GenBank/DDBJ whole genome shotgun (WGS) entry which is preliminary data.</text>
</comment>
<keyword evidence="1" id="KW-0812">Transmembrane</keyword>
<evidence type="ECO:0000256" key="1">
    <source>
        <dbReference type="SAM" id="Phobius"/>
    </source>
</evidence>
<accession>A0A4Y3RAQ6</accession>
<name>A0A4Y3RAQ6_9ACTN</name>
<dbReference type="EMBL" id="BJMN01000004">
    <property type="protein sequence ID" value="GEB54835.1"/>
    <property type="molecule type" value="Genomic_DNA"/>
</dbReference>
<keyword evidence="1" id="KW-0472">Membrane</keyword>
<sequence length="148" mass="15823">MSLHLQADPLLHIVALFAHLASLILGFGAVLAIDYYGLLWLLGRRSLPDTLEHAAPLRVPVWLGVGGLLLTGMLLHPDPNAPLTQVKLVLVLVIALNGVHATALHHRLTDLGHRGPTTGLLVRGGASAVVSQMSWWGAVIIGFLNSRH</sequence>
<evidence type="ECO:0000313" key="2">
    <source>
        <dbReference type="EMBL" id="GEB54835.1"/>
    </source>
</evidence>
<organism evidence="2 3">
    <name type="scientific">Streptomyces gardneri</name>
    <dbReference type="NCBI Taxonomy" id="66892"/>
    <lineage>
        <taxon>Bacteria</taxon>
        <taxon>Bacillati</taxon>
        <taxon>Actinomycetota</taxon>
        <taxon>Actinomycetes</taxon>
        <taxon>Kitasatosporales</taxon>
        <taxon>Streptomycetaceae</taxon>
        <taxon>Streptomyces</taxon>
    </lineage>
</organism>
<dbReference type="RefSeq" id="WP_190133509.1">
    <property type="nucleotide sequence ID" value="NZ_JBICAA010000004.1"/>
</dbReference>
<feature type="transmembrane region" description="Helical" evidence="1">
    <location>
        <begin position="120"/>
        <end position="144"/>
    </location>
</feature>
<feature type="transmembrane region" description="Helical" evidence="1">
    <location>
        <begin position="88"/>
        <end position="108"/>
    </location>
</feature>
<gene>
    <name evidence="2" type="ORF">SGA01_04400</name>
</gene>
<keyword evidence="3" id="KW-1185">Reference proteome</keyword>
<feature type="transmembrane region" description="Helical" evidence="1">
    <location>
        <begin position="12"/>
        <end position="37"/>
    </location>
</feature>
<keyword evidence="1" id="KW-1133">Transmembrane helix</keyword>
<feature type="transmembrane region" description="Helical" evidence="1">
    <location>
        <begin position="57"/>
        <end position="76"/>
    </location>
</feature>
<evidence type="ECO:0008006" key="4">
    <source>
        <dbReference type="Google" id="ProtNLM"/>
    </source>
</evidence>
<evidence type="ECO:0000313" key="3">
    <source>
        <dbReference type="Proteomes" id="UP000315226"/>
    </source>
</evidence>